<name>A0AAJ2NSF3_ALKPS</name>
<proteinExistence type="predicted"/>
<organism evidence="1 2">
    <name type="scientific">Alkalihalophilus pseudofirmus</name>
    <name type="common">Bacillus pseudofirmus</name>
    <dbReference type="NCBI Taxonomy" id="79885"/>
    <lineage>
        <taxon>Bacteria</taxon>
        <taxon>Bacillati</taxon>
        <taxon>Bacillota</taxon>
        <taxon>Bacilli</taxon>
        <taxon>Bacillales</taxon>
        <taxon>Bacillaceae</taxon>
        <taxon>Alkalihalophilus</taxon>
    </lineage>
</organism>
<gene>
    <name evidence="1" type="ORF">RYX45_21165</name>
</gene>
<accession>A0AAJ2NSF3</accession>
<dbReference type="GO" id="GO:0016740">
    <property type="term" value="F:transferase activity"/>
    <property type="evidence" value="ECO:0007669"/>
    <property type="project" value="UniProtKB-KW"/>
</dbReference>
<dbReference type="AlphaFoldDB" id="A0AAJ2NSF3"/>
<dbReference type="Gene3D" id="3.40.50.2000">
    <property type="entry name" value="Glycogen Phosphorylase B"/>
    <property type="match status" value="1"/>
</dbReference>
<reference evidence="1" key="1">
    <citation type="submission" date="2023-10" db="EMBL/GenBank/DDBJ databases">
        <title>Screening of Alkalihalophilus pseudofirmusBZ-TG-HK211 and Its Alleviation of Salt Stress on Rapeseed Growth.</title>
        <authorList>
            <person name="Zhao B."/>
            <person name="Guo T."/>
        </authorList>
    </citation>
    <scope>NUCLEOTIDE SEQUENCE</scope>
    <source>
        <strain evidence="1">BZ-TG-HK211</strain>
    </source>
</reference>
<dbReference type="EMBL" id="JAWJAY010000334">
    <property type="protein sequence ID" value="MDV2887683.1"/>
    <property type="molecule type" value="Genomic_DNA"/>
</dbReference>
<keyword evidence="1" id="KW-0808">Transferase</keyword>
<comment type="caution">
    <text evidence="1">The sequence shown here is derived from an EMBL/GenBank/DDBJ whole genome shotgun (WGS) entry which is preliminary data.</text>
</comment>
<sequence length="62" mass="7346">MIPDHLKDQITVHNWVDYHLIPHYMTNVDISWIDLDMRHSLNRLFAMPNKFFSALNNGVPIV</sequence>
<evidence type="ECO:0000313" key="2">
    <source>
        <dbReference type="Proteomes" id="UP001285636"/>
    </source>
</evidence>
<evidence type="ECO:0000313" key="1">
    <source>
        <dbReference type="EMBL" id="MDV2887683.1"/>
    </source>
</evidence>
<dbReference type="Proteomes" id="UP001285636">
    <property type="component" value="Unassembled WGS sequence"/>
</dbReference>
<feature type="non-terminal residue" evidence="1">
    <location>
        <position position="62"/>
    </location>
</feature>
<protein>
    <submittedName>
        <fullName evidence="1">Glycosyl transferase family 1</fullName>
    </submittedName>
</protein>